<evidence type="ECO:0000256" key="2">
    <source>
        <dbReference type="ARBA" id="ARBA00022598"/>
    </source>
</evidence>
<dbReference type="PATRIC" id="fig|1280949.3.peg.2047"/>
<dbReference type="InterPro" id="IPR025110">
    <property type="entry name" value="AMP-bd_C"/>
</dbReference>
<comment type="caution">
    <text evidence="6">The sequence shown here is derived from an EMBL/GenBank/DDBJ whole genome shotgun (WGS) entry which is preliminary data.</text>
</comment>
<dbReference type="GO" id="GO:0031956">
    <property type="term" value="F:medium-chain fatty acid-CoA ligase activity"/>
    <property type="evidence" value="ECO:0007669"/>
    <property type="project" value="TreeGrafter"/>
</dbReference>
<dbReference type="OrthoDB" id="7315605at2"/>
<comment type="similarity">
    <text evidence="1">Belongs to the ATP-dependent AMP-binding enzyme family.</text>
</comment>
<organism evidence="6 7">
    <name type="scientific">Hyphomonas adhaerens MHS-3</name>
    <dbReference type="NCBI Taxonomy" id="1280949"/>
    <lineage>
        <taxon>Bacteria</taxon>
        <taxon>Pseudomonadati</taxon>
        <taxon>Pseudomonadota</taxon>
        <taxon>Alphaproteobacteria</taxon>
        <taxon>Hyphomonadales</taxon>
        <taxon>Hyphomonadaceae</taxon>
        <taxon>Hyphomonas</taxon>
    </lineage>
</organism>
<accession>A0A069E9J9</accession>
<evidence type="ECO:0000259" key="4">
    <source>
        <dbReference type="Pfam" id="PF00501"/>
    </source>
</evidence>
<feature type="domain" description="AMP-binding enzyme C-terminal" evidence="5">
    <location>
        <begin position="437"/>
        <end position="513"/>
    </location>
</feature>
<dbReference type="EMBL" id="ARYH01000001">
    <property type="protein sequence ID" value="KCZ86011.1"/>
    <property type="molecule type" value="Genomic_DNA"/>
</dbReference>
<dbReference type="PROSITE" id="PS00455">
    <property type="entry name" value="AMP_BINDING"/>
    <property type="match status" value="1"/>
</dbReference>
<dbReference type="PANTHER" id="PTHR43201">
    <property type="entry name" value="ACYL-COA SYNTHETASE"/>
    <property type="match status" value="1"/>
</dbReference>
<keyword evidence="2 6" id="KW-0436">Ligase</keyword>
<dbReference type="InterPro" id="IPR020845">
    <property type="entry name" value="AMP-binding_CS"/>
</dbReference>
<gene>
    <name evidence="6" type="ORF">HAD_10000</name>
</gene>
<feature type="region of interest" description="Disordered" evidence="3">
    <location>
        <begin position="175"/>
        <end position="194"/>
    </location>
</feature>
<dbReference type="Pfam" id="PF00501">
    <property type="entry name" value="AMP-binding"/>
    <property type="match status" value="1"/>
</dbReference>
<keyword evidence="7" id="KW-1185">Reference proteome</keyword>
<dbReference type="Gene3D" id="3.40.50.12780">
    <property type="entry name" value="N-terminal domain of ligase-like"/>
    <property type="match status" value="1"/>
</dbReference>
<name>A0A069E9J9_9PROT</name>
<dbReference type="SUPFAM" id="SSF56801">
    <property type="entry name" value="Acetyl-CoA synthetase-like"/>
    <property type="match status" value="1"/>
</dbReference>
<reference evidence="6 7" key="1">
    <citation type="journal article" date="2014" name="Antonie Van Leeuwenhoek">
        <title>Hyphomonas beringensis sp. nov. and Hyphomonas chukchiensis sp. nov., isolated from surface seawater of the Bering Sea and Chukchi Sea.</title>
        <authorList>
            <person name="Li C."/>
            <person name="Lai Q."/>
            <person name="Li G."/>
            <person name="Dong C."/>
            <person name="Wang J."/>
            <person name="Liao Y."/>
            <person name="Shao Z."/>
        </authorList>
    </citation>
    <scope>NUCLEOTIDE SEQUENCE [LARGE SCALE GENOMIC DNA]</scope>
    <source>
        <strain evidence="6 7">MHS-3</strain>
    </source>
</reference>
<sequence length="532" mass="58564">MATPNEDVRNPFTGLDVTWMLQTQAERFKQKPLLTWAPFDAPARHYSYSEFVHLAGCLAASLSAKGVQEGDRVLVHLENCPEFLLSWAALAELGAIAVTTNTRSAIDELSYYIDNSGAKCAITQPSLFSTLQAAGNDLNFIAVTSHNAGVNEVPPSGPGIESFDQMLTGEPAANRHRVSADPNRPVGVQYTSGTTSRPKGVVITHGNALWAARVTGGHLGTRTDDTQLIFLPLFHINALAYSFLPALWKGATVVLMPKFSSSRFWNVSLEHKVTLGSLIPFCYRALADVERPKKHYYRTWGGGISYVPIAQELGIHTVGWYGMTETISQPITGHNDMPNEPDVIGRAAPEYDISIVDENGNPTQYGDVGHLRVKGRPGLSLFKEYLFNEEATRNAFDEEGWFITGDRVIPFENGTIRFSDRDKDMMKVGGENVAPSEVERVLMSLESVAEVAVVAKRHPMLDEVPVAFIRPTQPSSDVDQEALRAEIAAATASALADFKQPREIYFVDDFPRVTLEKIAKAKLRARLEESDK</sequence>
<evidence type="ECO:0000256" key="1">
    <source>
        <dbReference type="ARBA" id="ARBA00006432"/>
    </source>
</evidence>
<evidence type="ECO:0000259" key="5">
    <source>
        <dbReference type="Pfam" id="PF13193"/>
    </source>
</evidence>
<dbReference type="AlphaFoldDB" id="A0A069E9J9"/>
<dbReference type="STRING" id="1280949.HAD_10000"/>
<dbReference type="Gene3D" id="3.30.300.30">
    <property type="match status" value="1"/>
</dbReference>
<dbReference type="InterPro" id="IPR000873">
    <property type="entry name" value="AMP-dep_synth/lig_dom"/>
</dbReference>
<dbReference type="Proteomes" id="UP000027446">
    <property type="component" value="Unassembled WGS sequence"/>
</dbReference>
<evidence type="ECO:0000313" key="7">
    <source>
        <dbReference type="Proteomes" id="UP000027446"/>
    </source>
</evidence>
<evidence type="ECO:0000313" key="6">
    <source>
        <dbReference type="EMBL" id="KCZ86011.1"/>
    </source>
</evidence>
<evidence type="ECO:0000256" key="3">
    <source>
        <dbReference type="SAM" id="MobiDB-lite"/>
    </source>
</evidence>
<proteinExistence type="inferred from homology"/>
<dbReference type="PANTHER" id="PTHR43201:SF5">
    <property type="entry name" value="MEDIUM-CHAIN ACYL-COA LIGASE ACSF2, MITOCHONDRIAL"/>
    <property type="match status" value="1"/>
</dbReference>
<dbReference type="InterPro" id="IPR042099">
    <property type="entry name" value="ANL_N_sf"/>
</dbReference>
<feature type="domain" description="AMP-dependent synthetase/ligase" evidence="4">
    <location>
        <begin position="21"/>
        <end position="386"/>
    </location>
</feature>
<dbReference type="Pfam" id="PF13193">
    <property type="entry name" value="AMP-binding_C"/>
    <property type="match status" value="1"/>
</dbReference>
<protein>
    <submittedName>
        <fullName evidence="6">AMP-dependent synthetase and ligase</fullName>
    </submittedName>
</protein>
<dbReference type="eggNOG" id="COG0318">
    <property type="taxonomic scope" value="Bacteria"/>
</dbReference>
<dbReference type="RefSeq" id="WP_035570838.1">
    <property type="nucleotide sequence ID" value="NZ_ARYH01000001.1"/>
</dbReference>
<dbReference type="InterPro" id="IPR045851">
    <property type="entry name" value="AMP-bd_C_sf"/>
</dbReference>
<dbReference type="GO" id="GO:0006631">
    <property type="term" value="P:fatty acid metabolic process"/>
    <property type="evidence" value="ECO:0007669"/>
    <property type="project" value="TreeGrafter"/>
</dbReference>